<reference evidence="1" key="1">
    <citation type="journal article" date="1997" name="J. Clin. Microbiol.">
        <title>Characterization of group A Streptococcus strains recovered from Mexican children with pharyngitis by automated DNA sequencing of virulence-related genes: unexpectedly large variation in the gene (sic) encoding a complement-inhibiting protein.</title>
        <authorList>
            <person name="Mejia L.M."/>
            <person name="Stockbauer K.E."/>
            <person name="Pan X."/>
            <person name="Cravioto A."/>
            <person name="Musser J.M."/>
        </authorList>
    </citation>
    <scope>NUCLEOTIDE SEQUENCE</scope>
    <source>
        <strain evidence="1">MGAS7164</strain>
    </source>
</reference>
<dbReference type="EMBL" id="AF232575">
    <property type="protein sequence ID" value="AAF65039.1"/>
    <property type="molecule type" value="Genomic_DNA"/>
</dbReference>
<reference evidence="1" key="4">
    <citation type="journal article" date="1999" name="Nat. Med.">
        <title>Rapid selection of complement-inhibiting protein variants in group A Streptococcus epidemic waves.</title>
        <authorList>
            <person name="Hoe N.P."/>
            <person name="Nakashima K."/>
            <person name="Lukomski S."/>
            <person name="Grigsby D."/>
            <person name="Liu M."/>
            <person name="Kordari P."/>
            <person name="Dou S.J."/>
            <person name="Pan X."/>
            <person name="Vuopio-Varkila J."/>
            <person name="Salmelinna S."/>
            <person name="McGeer A."/>
            <person name="Low D.E."/>
            <person name="Schwartz B."/>
            <person name="Schuchat A."/>
            <person name="Naidich S."/>
            <person name="De Lorenzo D."/>
            <person name="Fu Y.X."/>
            <person name="Musser J.M."/>
        </authorList>
    </citation>
    <scope>NUCLEOTIDE SEQUENCE</scope>
    <source>
        <strain evidence="1">MGAS7164</strain>
    </source>
</reference>
<reference evidence="1" key="2">
    <citation type="journal article" date="1998" name="Proc. Natl. Acad. Sci. U.S.A.">
        <title>Hypervariability generated by natural selection in an extracellular complement-inhibiting protein of serotype M1 strains of group A Streptococcus.</title>
        <authorList>
            <person name="Stockbauer K.E."/>
            <person name="Grigsby D."/>
            <person name="Pan X."/>
            <person name="Fu Y.X."/>
            <person name="Mejia L.M."/>
            <person name="Cravioto A."/>
            <person name="Musser J.M."/>
        </authorList>
    </citation>
    <scope>NUCLEOTIDE SEQUENCE</scope>
    <source>
        <strain evidence="1">MGAS7164</strain>
    </source>
</reference>
<organism evidence="1">
    <name type="scientific">Streptococcus pyogenes</name>
    <dbReference type="NCBI Taxonomy" id="1314"/>
    <lineage>
        <taxon>Bacteria</taxon>
        <taxon>Bacillati</taxon>
        <taxon>Bacillota</taxon>
        <taxon>Bacilli</taxon>
        <taxon>Lactobacillales</taxon>
        <taxon>Streptococcaceae</taxon>
        <taxon>Streptococcus</taxon>
    </lineage>
</organism>
<protein>
    <submittedName>
        <fullName evidence="1">Sic1.270</fullName>
    </submittedName>
</protein>
<gene>
    <name evidence="1" type="primary">sic</name>
</gene>
<proteinExistence type="predicted"/>
<sequence>MNIRNKIERK</sequence>
<accession>Q9JNC9</accession>
<reference evidence="1" key="5">
    <citation type="journal article" date="2000" name="J. Infect. Dis.">
        <title>Human immune response to streptococcal inhibitor of complement, a serotype M1 group A Streptococcus extracellular protein involved in epidemics.</title>
        <authorList>
            <person name="Hoe N.P."/>
            <person name="Kordari P."/>
            <person name="Cole R."/>
            <person name="Liu M."/>
            <person name="Palzkill T."/>
            <person name="Huang W."/>
            <person name="McLellan D."/>
            <person name="Adams G.J."/>
            <person name="Hu M."/>
            <person name="Vuopio-Varkila J."/>
            <person name="Cate T.R."/>
            <person name="Pichichero M.E."/>
            <person name="Edwards K.M."/>
            <person name="Eskola J."/>
            <person name="Low D.E."/>
            <person name="Musser J.M."/>
        </authorList>
    </citation>
    <scope>NUCLEOTIDE SEQUENCE</scope>
    <source>
        <strain evidence="1">MGAS7164</strain>
    </source>
</reference>
<name>Q9JNC9_STRPY</name>
<evidence type="ECO:0000313" key="1">
    <source>
        <dbReference type="EMBL" id="AAF65039.1"/>
    </source>
</evidence>
<reference evidence="1" key="6">
    <citation type="submission" date="2000-02" db="EMBL/GenBank/DDBJ databases">
        <title>Comparative sequencing of sic, a hypervariable gene encoding a complement inhibitor of serotype M1 group A Streptococcus.</title>
        <authorList>
            <person name="Hoe N.P."/>
            <person name="Nakashima K."/>
            <person name="Lukomski S."/>
            <person name="Grigsby D."/>
            <person name="Liu M."/>
            <person name="Dou S.-J."/>
            <person name="Pan X."/>
            <person name="Musser J.M."/>
        </authorList>
    </citation>
    <scope>NUCLEOTIDE SEQUENCE</scope>
    <source>
        <strain evidence="1">MGAS7164</strain>
    </source>
</reference>
<reference evidence="1" key="3">
    <citation type="journal article" date="1999" name="Emerg. Infect. Dis.">
        <title>Rapid molecular genetic subtyping of serotype M1 group A Streptococcus strains.</title>
        <authorList>
            <person name="Hoe N."/>
            <person name="Nakashima K."/>
            <person name="Grigsby D."/>
            <person name="Pan X."/>
            <person name="Dou S.J."/>
            <person name="Naidich S."/>
            <person name="Garcia M."/>
            <person name="Kahn E."/>
            <person name="Bergmire-Sweat D."/>
            <person name="Musser J.M."/>
        </authorList>
    </citation>
    <scope>NUCLEOTIDE SEQUENCE</scope>
    <source>
        <strain evidence="1">MGAS7164</strain>
    </source>
</reference>